<dbReference type="Pfam" id="PF20639">
    <property type="entry name" value="Rrn6_K-rich"/>
    <property type="match status" value="1"/>
</dbReference>
<evidence type="ECO:0008006" key="7">
    <source>
        <dbReference type="Google" id="ProtNLM"/>
    </source>
</evidence>
<dbReference type="InterPro" id="IPR019350">
    <property type="entry name" value="RNA_pol_I-sp_TIF_RRN6-like"/>
</dbReference>
<protein>
    <recommendedName>
        <fullName evidence="7">RNA polymerase I-specific transcription initiation factor RRN6-like protein</fullName>
    </recommendedName>
</protein>
<reference evidence="5" key="1">
    <citation type="submission" date="2022-12" db="EMBL/GenBank/DDBJ databases">
        <authorList>
            <person name="Petersen C."/>
        </authorList>
    </citation>
    <scope>NUCLEOTIDE SEQUENCE</scope>
    <source>
        <strain evidence="5">IBT 30728</strain>
    </source>
</reference>
<dbReference type="InterPro" id="IPR048536">
    <property type="entry name" value="Rrn6_K-rich"/>
</dbReference>
<feature type="domain" description="RRN6 beta-propeller" evidence="2">
    <location>
        <begin position="103"/>
        <end position="475"/>
    </location>
</feature>
<dbReference type="Pfam" id="PF10214">
    <property type="entry name" value="Rrn6_beta-prop"/>
    <property type="match status" value="1"/>
</dbReference>
<dbReference type="RefSeq" id="XP_056791627.1">
    <property type="nucleotide sequence ID" value="XM_056934086.1"/>
</dbReference>
<keyword evidence="6" id="KW-1185">Reference proteome</keyword>
<feature type="domain" description="RRN6 helical bundle" evidence="4">
    <location>
        <begin position="569"/>
        <end position="770"/>
    </location>
</feature>
<evidence type="ECO:0000259" key="2">
    <source>
        <dbReference type="Pfam" id="PF10214"/>
    </source>
</evidence>
<feature type="region of interest" description="Disordered" evidence="1">
    <location>
        <begin position="895"/>
        <end position="989"/>
    </location>
</feature>
<dbReference type="InterPro" id="IPR048535">
    <property type="entry name" value="RRN6_beta-prop"/>
</dbReference>
<evidence type="ECO:0000256" key="1">
    <source>
        <dbReference type="SAM" id="MobiDB-lite"/>
    </source>
</evidence>
<organism evidence="5 6">
    <name type="scientific">Penicillium diatomitis</name>
    <dbReference type="NCBI Taxonomy" id="2819901"/>
    <lineage>
        <taxon>Eukaryota</taxon>
        <taxon>Fungi</taxon>
        <taxon>Dikarya</taxon>
        <taxon>Ascomycota</taxon>
        <taxon>Pezizomycotina</taxon>
        <taxon>Eurotiomycetes</taxon>
        <taxon>Eurotiomycetidae</taxon>
        <taxon>Eurotiales</taxon>
        <taxon>Aspergillaceae</taxon>
        <taxon>Penicillium</taxon>
    </lineage>
</organism>
<dbReference type="GO" id="GO:0042790">
    <property type="term" value="P:nucleolar large rRNA transcription by RNA polymerase I"/>
    <property type="evidence" value="ECO:0007669"/>
    <property type="project" value="TreeGrafter"/>
</dbReference>
<evidence type="ECO:0000313" key="6">
    <source>
        <dbReference type="Proteomes" id="UP001148312"/>
    </source>
</evidence>
<proteinExistence type="predicted"/>
<dbReference type="EMBL" id="JAPWDQ010000004">
    <property type="protein sequence ID" value="KAJ5489594.1"/>
    <property type="molecule type" value="Genomic_DNA"/>
</dbReference>
<evidence type="ECO:0000259" key="3">
    <source>
        <dbReference type="Pfam" id="PF20639"/>
    </source>
</evidence>
<evidence type="ECO:0000313" key="5">
    <source>
        <dbReference type="EMBL" id="KAJ5489594.1"/>
    </source>
</evidence>
<dbReference type="AlphaFoldDB" id="A0A9W9XDW9"/>
<dbReference type="PANTHER" id="PTHR28221:SF2">
    <property type="entry name" value="RNA POLYMERASE I-SPECIFIC TRANSCRIPTION INITIATION FACTOR RRN6"/>
    <property type="match status" value="1"/>
</dbReference>
<dbReference type="GeneID" id="81624335"/>
<dbReference type="GO" id="GO:0001163">
    <property type="term" value="F:RNA polymerase I transcription regulatory region sequence-specific DNA binding"/>
    <property type="evidence" value="ECO:0007669"/>
    <property type="project" value="TreeGrafter"/>
</dbReference>
<sequence>MDEYSESALLYGHVGRATYLTETQSWVFSRSFDQRIPISYTGVTKTTIVPPKRDSQPLNRSKPIRTAGPQLLPHVLPELAPQWSCYRDDTFSRIVQDVSSICDPQIGTLLDLGYASYHGVDDTRGRYPVAIAAAVTGECGNTISFHVVTDEVSELPIEDAAHRVPSIGQAEITEWSKRGAPIQHIGFAKPLEEKSTWMAARLQQGTTIFRPLYRRVPVPMYVPDDDTAFSAPLRNSRLDANPIIEIDQSQTGGFPHADVTFNPWYPRQFAIVDTRGNWSIWEISGRQRRRRATWAVACTKHGALPQMDDKPDSTKSRHDGWASIEWVADFSTILVSDRRCLMLYRLVDGQVESDLVELGMTRQSEWILDVQRSTQVVSHFFVLTTSRLLWYDIASFSSSAYGTRVPLRPRVTWLHYRDPEDTTLHLGDLMIGTVDLHLILYSRLTELVQTFPCPFTADGLTEMIPLPDPFILDVPTTIQPSVTEEDIPVHYSTLTFREIEHSSIIYGKPENGPTIKLAKLFWMDSARAVHESVFKLPDGHAEVEEEMFLETSKVLRLKKRHHITRKKYNDVDEDFIVDDWDETVAPPLAAVHQKLAKDSEPDLQWTLDFTSIYDSAVARITVGRSPENVHSVGSTFDHLIERLSDPVSQLEWKGSETMLELNQGRPVLEDIDDTAHRLSEFVSALFADHSKAQSRYRYMVLPGIFSSALHGMPVPQPEADILSSIDFLSTYDRLVEEWLSSIPHEVPHYTRVMKERIVRGLALEVLLSRIIRVSNTAVTAVTKGFDEIVEPSANDQLDVKGLTSSQIFTPTLPSSQLPSSQITASAVASSQVSSDHISKQAQSHQYTALSAFTTFKNPRPMARNVANLLSHWEPGADPNNYDWLRISGRIDAEEAHRQGGPILPRRSRSRRKSQQPAMSQGMSLPDTPVAPFIRTWGSQPADPLSTAPVASSQPTLDELPMTQMERGQFGAREVRKTPKPKKKRRAAGF</sequence>
<dbReference type="Pfam" id="PF20640">
    <property type="entry name" value="Rrn6_HB"/>
    <property type="match status" value="1"/>
</dbReference>
<accession>A0A9W9XDW9</accession>
<feature type="compositionally biased region" description="Basic residues" evidence="1">
    <location>
        <begin position="977"/>
        <end position="989"/>
    </location>
</feature>
<name>A0A9W9XDW9_9EURO</name>
<dbReference type="PANTHER" id="PTHR28221">
    <property type="entry name" value="RNA POLYMERASE I-SPECIFIC TRANSCRIPTION INITIATION FACTOR RRN6"/>
    <property type="match status" value="1"/>
</dbReference>
<feature type="domain" description="RRN6 K-rich C-terminal" evidence="3">
    <location>
        <begin position="865"/>
        <end position="989"/>
    </location>
</feature>
<dbReference type="GO" id="GO:0070860">
    <property type="term" value="C:RNA polymerase I core factor complex"/>
    <property type="evidence" value="ECO:0007669"/>
    <property type="project" value="TreeGrafter"/>
</dbReference>
<evidence type="ECO:0000259" key="4">
    <source>
        <dbReference type="Pfam" id="PF20640"/>
    </source>
</evidence>
<dbReference type="Proteomes" id="UP001148312">
    <property type="component" value="Unassembled WGS sequence"/>
</dbReference>
<dbReference type="GO" id="GO:0001179">
    <property type="term" value="F:RNA polymerase I general transcription initiation factor binding"/>
    <property type="evidence" value="ECO:0007669"/>
    <property type="project" value="TreeGrafter"/>
</dbReference>
<comment type="caution">
    <text evidence="5">The sequence shown here is derived from an EMBL/GenBank/DDBJ whole genome shotgun (WGS) entry which is preliminary data.</text>
</comment>
<reference evidence="5" key="2">
    <citation type="journal article" date="2023" name="IMA Fungus">
        <title>Comparative genomic study of the Penicillium genus elucidates a diverse pangenome and 15 lateral gene transfer events.</title>
        <authorList>
            <person name="Petersen C."/>
            <person name="Sorensen T."/>
            <person name="Nielsen M.R."/>
            <person name="Sondergaard T.E."/>
            <person name="Sorensen J.L."/>
            <person name="Fitzpatrick D.A."/>
            <person name="Frisvad J.C."/>
            <person name="Nielsen K.L."/>
        </authorList>
    </citation>
    <scope>NUCLEOTIDE SEQUENCE</scope>
    <source>
        <strain evidence="5">IBT 30728</strain>
    </source>
</reference>
<gene>
    <name evidence="5" type="ORF">N7539_004484</name>
</gene>
<dbReference type="InterPro" id="IPR048537">
    <property type="entry name" value="RRN6_HB"/>
</dbReference>